<sequence length="632" mass="70894">MATTTTMAAVPPHRRPRPEITEKLAKLNVRVSEPKPAKSDKQGGSGAKPATQNGWNGWSSQPTAQDGWTKCEPKRNGRGGHQGRGRGRGRAGGGGSGSRSNRWPTKADFPKPDPTRWDTDWHESPNANEHSSGSTADKGWEKEAAQARAEQGLRDWNGQLAPAPIDWDSRPAFRDGQSAEHIDAWMSNIEKEMKTTNPKVTLHELHTVENVTFYFGTTGVRSARSVEDFGTEMSEQVPPPSYQETSSNGDPGQQKLENAENPTLEPMGDIVPRYWIDIPFGKQAPQDFWKDFIKCKTPETADDGDLDGVKPWWENIVKGGQFLQVLEQPEVLGPDPTETSEERLQRENDRGSDFAAENRRNYEIAKKQHKLEKQQKKANKKKRLELKRLETEAPPQSPRTFAPSKKIFLRVAHPDDAAAIRNIYNHYVDTACVTPEMERVTTDNMVDRFWSVKQKSLPFIVACVKGEVIKARKRGQEDLVLSDRIVGFAFADEFNGVNGIYRFTCEVGIFVDKEHLIKGVGKSLLDKMMAMLDPDYLERGNYDTQGDELEGVSPTRLIKNVMVNFPYTNPRKLDWMQTWLVGWMGFRMNGHYAGIATKGGQEASLAVFQYTTGAQLDHANPPTGDYPRLESA</sequence>
<evidence type="ECO:0000313" key="3">
    <source>
        <dbReference type="Proteomes" id="UP001296104"/>
    </source>
</evidence>
<dbReference type="Gene3D" id="3.40.630.30">
    <property type="match status" value="1"/>
</dbReference>
<feature type="compositionally biased region" description="Basic residues" evidence="1">
    <location>
        <begin position="376"/>
        <end position="385"/>
    </location>
</feature>
<feature type="compositionally biased region" description="Polar residues" evidence="1">
    <location>
        <begin position="242"/>
        <end position="251"/>
    </location>
</feature>
<dbReference type="AlphaFoldDB" id="A0AAI8YTN6"/>
<feature type="region of interest" description="Disordered" evidence="1">
    <location>
        <begin position="368"/>
        <end position="400"/>
    </location>
</feature>
<feature type="compositionally biased region" description="Polar residues" evidence="1">
    <location>
        <begin position="125"/>
        <end position="135"/>
    </location>
</feature>
<name>A0AAI8YTN6_9PEZI</name>
<evidence type="ECO:0000256" key="1">
    <source>
        <dbReference type="SAM" id="MobiDB-lite"/>
    </source>
</evidence>
<feature type="compositionally biased region" description="Basic residues" evidence="1">
    <location>
        <begin position="76"/>
        <end position="89"/>
    </location>
</feature>
<feature type="compositionally biased region" description="Polar residues" evidence="1">
    <location>
        <begin position="50"/>
        <end position="66"/>
    </location>
</feature>
<feature type="compositionally biased region" description="Basic and acidic residues" evidence="1">
    <location>
        <begin position="32"/>
        <end position="41"/>
    </location>
</feature>
<organism evidence="2 3">
    <name type="scientific">Lecanosticta acicola</name>
    <dbReference type="NCBI Taxonomy" id="111012"/>
    <lineage>
        <taxon>Eukaryota</taxon>
        <taxon>Fungi</taxon>
        <taxon>Dikarya</taxon>
        <taxon>Ascomycota</taxon>
        <taxon>Pezizomycotina</taxon>
        <taxon>Dothideomycetes</taxon>
        <taxon>Dothideomycetidae</taxon>
        <taxon>Mycosphaerellales</taxon>
        <taxon>Mycosphaerellaceae</taxon>
        <taxon>Lecanosticta</taxon>
    </lineage>
</organism>
<keyword evidence="3" id="KW-1185">Reference proteome</keyword>
<proteinExistence type="predicted"/>
<protein>
    <recommendedName>
        <fullName evidence="4">N-acetyltransferase domain-containing protein</fullName>
    </recommendedName>
</protein>
<gene>
    <name evidence="2" type="ORF">LECACI_7A001813</name>
</gene>
<evidence type="ECO:0000313" key="2">
    <source>
        <dbReference type="EMBL" id="CAK3860578.1"/>
    </source>
</evidence>
<dbReference type="SUPFAM" id="SSF55729">
    <property type="entry name" value="Acyl-CoA N-acyltransferases (Nat)"/>
    <property type="match status" value="1"/>
</dbReference>
<feature type="compositionally biased region" description="Basic and acidic residues" evidence="1">
    <location>
        <begin position="340"/>
        <end position="354"/>
    </location>
</feature>
<feature type="compositionally biased region" description="Basic and acidic residues" evidence="1">
    <location>
        <begin position="108"/>
        <end position="123"/>
    </location>
</feature>
<dbReference type="Proteomes" id="UP001296104">
    <property type="component" value="Unassembled WGS sequence"/>
</dbReference>
<comment type="caution">
    <text evidence="2">The sequence shown here is derived from an EMBL/GenBank/DDBJ whole genome shotgun (WGS) entry which is preliminary data.</text>
</comment>
<feature type="region of interest" description="Disordered" evidence="1">
    <location>
        <begin position="1"/>
        <end position="156"/>
    </location>
</feature>
<reference evidence="2" key="1">
    <citation type="submission" date="2023-11" db="EMBL/GenBank/DDBJ databases">
        <authorList>
            <person name="Alioto T."/>
            <person name="Alioto T."/>
            <person name="Gomez Garrido J."/>
        </authorList>
    </citation>
    <scope>NUCLEOTIDE SEQUENCE</scope>
</reference>
<feature type="region of interest" description="Disordered" evidence="1">
    <location>
        <begin position="228"/>
        <end position="265"/>
    </location>
</feature>
<evidence type="ECO:0008006" key="4">
    <source>
        <dbReference type="Google" id="ProtNLM"/>
    </source>
</evidence>
<dbReference type="InterPro" id="IPR016181">
    <property type="entry name" value="Acyl_CoA_acyltransferase"/>
</dbReference>
<dbReference type="EMBL" id="CAVMBE010000007">
    <property type="protein sequence ID" value="CAK3860578.1"/>
    <property type="molecule type" value="Genomic_DNA"/>
</dbReference>
<feature type="region of interest" description="Disordered" evidence="1">
    <location>
        <begin position="328"/>
        <end position="354"/>
    </location>
</feature>
<accession>A0AAI8YTN6</accession>